<reference evidence="1 2" key="1">
    <citation type="journal article" date="2016" name="Nat. Commun.">
        <title>Thousands of microbial genomes shed light on interconnected biogeochemical processes in an aquifer system.</title>
        <authorList>
            <person name="Anantharaman K."/>
            <person name="Brown C.T."/>
            <person name="Hug L.A."/>
            <person name="Sharon I."/>
            <person name="Castelle C.J."/>
            <person name="Probst A.J."/>
            <person name="Thomas B.C."/>
            <person name="Singh A."/>
            <person name="Wilkins M.J."/>
            <person name="Karaoz U."/>
            <person name="Brodie E.L."/>
            <person name="Williams K.H."/>
            <person name="Hubbard S.S."/>
            <person name="Banfield J.F."/>
        </authorList>
    </citation>
    <scope>NUCLEOTIDE SEQUENCE [LARGE SCALE GENOMIC DNA]</scope>
</reference>
<evidence type="ECO:0000313" key="1">
    <source>
        <dbReference type="EMBL" id="OGJ01087.1"/>
    </source>
</evidence>
<accession>A0A1F6Y3Y0</accession>
<dbReference type="Gene3D" id="3.10.450.620">
    <property type="entry name" value="JHP933, nucleotidyltransferase-like core domain"/>
    <property type="match status" value="1"/>
</dbReference>
<dbReference type="AlphaFoldDB" id="A0A1F6Y3Y0"/>
<dbReference type="Pfam" id="PF08843">
    <property type="entry name" value="AbiEii"/>
    <property type="match status" value="1"/>
</dbReference>
<evidence type="ECO:0000313" key="2">
    <source>
        <dbReference type="Proteomes" id="UP000177693"/>
    </source>
</evidence>
<dbReference type="EMBL" id="MFVL01000023">
    <property type="protein sequence ID" value="OGJ01087.1"/>
    <property type="molecule type" value="Genomic_DNA"/>
</dbReference>
<sequence length="235" mass="27125">MLNKEKHQLIMGQILRDIYSDTSISSLIGFKGGTCAYFFYGLTRFSADLDFDLFSTDEATQKLVHEKIHGMLGKYGDIKDDYIKRNTIFFLLSYGDADHNVKVEVNVRILMPDIKKHYEVKEYLGISMLAGKKDYLFASKLAALTTRSETAMRDIYDVWFFGTNHWDINAEVIQARTGKTIKEYMADCIPVVEAVKDNEILRGLVELLLGEKEKVWVKNHLRKEVIFLLKNYQSV</sequence>
<name>A0A1F6Y3Y0_9BACT</name>
<gene>
    <name evidence="1" type="ORF">A3I23_02245</name>
</gene>
<protein>
    <recommendedName>
        <fullName evidence="3">Nucleotidyltransferase</fullName>
    </recommendedName>
</protein>
<dbReference type="Proteomes" id="UP000177693">
    <property type="component" value="Unassembled WGS sequence"/>
</dbReference>
<proteinExistence type="predicted"/>
<organism evidence="1 2">
    <name type="scientific">Candidatus Nomurabacteria bacterium RIFCSPLOWO2_02_FULL_40_67</name>
    <dbReference type="NCBI Taxonomy" id="1801787"/>
    <lineage>
        <taxon>Bacteria</taxon>
        <taxon>Candidatus Nomuraibacteriota</taxon>
    </lineage>
</organism>
<comment type="caution">
    <text evidence="1">The sequence shown here is derived from an EMBL/GenBank/DDBJ whole genome shotgun (WGS) entry which is preliminary data.</text>
</comment>
<dbReference type="InterPro" id="IPR014942">
    <property type="entry name" value="AbiEii"/>
</dbReference>
<evidence type="ECO:0008006" key="3">
    <source>
        <dbReference type="Google" id="ProtNLM"/>
    </source>
</evidence>